<dbReference type="AlphaFoldDB" id="A0A0E9ST26"/>
<sequence>MHVPWMKKPADFGDPLTFPVAPPSGQTTFAVRIRARGGCCALAEVYREHSFRVPRIDLLH</sequence>
<dbReference type="EMBL" id="GBXM01064116">
    <property type="protein sequence ID" value="JAH44461.1"/>
    <property type="molecule type" value="Transcribed_RNA"/>
</dbReference>
<name>A0A0E9ST26_ANGAN</name>
<reference evidence="1" key="2">
    <citation type="journal article" date="2015" name="Fish Shellfish Immunol.">
        <title>Early steps in the European eel (Anguilla anguilla)-Vibrio vulnificus interaction in the gills: Role of the RtxA13 toxin.</title>
        <authorList>
            <person name="Callol A."/>
            <person name="Pajuelo D."/>
            <person name="Ebbesson L."/>
            <person name="Teles M."/>
            <person name="MacKenzie S."/>
            <person name="Amaro C."/>
        </authorList>
    </citation>
    <scope>NUCLEOTIDE SEQUENCE</scope>
</reference>
<accession>A0A0E9ST26</accession>
<evidence type="ECO:0000313" key="1">
    <source>
        <dbReference type="EMBL" id="JAH44461.1"/>
    </source>
</evidence>
<protein>
    <submittedName>
        <fullName evidence="1">Uncharacterized protein</fullName>
    </submittedName>
</protein>
<organism evidence="1">
    <name type="scientific">Anguilla anguilla</name>
    <name type="common">European freshwater eel</name>
    <name type="synonym">Muraena anguilla</name>
    <dbReference type="NCBI Taxonomy" id="7936"/>
    <lineage>
        <taxon>Eukaryota</taxon>
        <taxon>Metazoa</taxon>
        <taxon>Chordata</taxon>
        <taxon>Craniata</taxon>
        <taxon>Vertebrata</taxon>
        <taxon>Euteleostomi</taxon>
        <taxon>Actinopterygii</taxon>
        <taxon>Neopterygii</taxon>
        <taxon>Teleostei</taxon>
        <taxon>Anguilliformes</taxon>
        <taxon>Anguillidae</taxon>
        <taxon>Anguilla</taxon>
    </lineage>
</organism>
<proteinExistence type="predicted"/>
<reference evidence="1" key="1">
    <citation type="submission" date="2014-11" db="EMBL/GenBank/DDBJ databases">
        <authorList>
            <person name="Amaro Gonzalez C."/>
        </authorList>
    </citation>
    <scope>NUCLEOTIDE SEQUENCE</scope>
</reference>